<dbReference type="InterPro" id="IPR043128">
    <property type="entry name" value="Rev_trsase/Diguanyl_cyclase"/>
</dbReference>
<dbReference type="Proteomes" id="UP000831607">
    <property type="component" value="Chromosome"/>
</dbReference>
<feature type="domain" description="GGDEF" evidence="4">
    <location>
        <begin position="500"/>
        <end position="636"/>
    </location>
</feature>
<accession>A0ABY4AJ08</accession>
<protein>
    <submittedName>
        <fullName evidence="5">Diguanylate cyclase</fullName>
    </submittedName>
</protein>
<proteinExistence type="predicted"/>
<dbReference type="InterPro" id="IPR029787">
    <property type="entry name" value="Nucleotide_cyclase"/>
</dbReference>
<reference evidence="5 6" key="1">
    <citation type="submission" date="2020-11" db="EMBL/GenBank/DDBJ databases">
        <title>Algicoccus daihaiensis sp.nov., isolated from Daihai Lake in Inner Mongolia.</title>
        <authorList>
            <person name="Kai J."/>
        </authorList>
    </citation>
    <scope>NUCLEOTIDE SEQUENCE [LARGE SCALE GENOMIC DNA]</scope>
    <source>
        <strain evidence="6">f23</strain>
    </source>
</reference>
<keyword evidence="1" id="KW-0472">Membrane</keyword>
<dbReference type="Gene3D" id="3.30.70.270">
    <property type="match status" value="1"/>
</dbReference>
<evidence type="ECO:0000256" key="1">
    <source>
        <dbReference type="SAM" id="Phobius"/>
    </source>
</evidence>
<dbReference type="SUPFAM" id="SSF55785">
    <property type="entry name" value="PYP-like sensor domain (PAS domain)"/>
    <property type="match status" value="1"/>
</dbReference>
<dbReference type="Gene3D" id="3.30.450.20">
    <property type="entry name" value="PAS domain"/>
    <property type="match status" value="1"/>
</dbReference>
<dbReference type="CDD" id="cd01949">
    <property type="entry name" value="GGDEF"/>
    <property type="match status" value="1"/>
</dbReference>
<dbReference type="PROSITE" id="PS50887">
    <property type="entry name" value="GGDEF"/>
    <property type="match status" value="1"/>
</dbReference>
<keyword evidence="1" id="KW-0812">Transmembrane</keyword>
<dbReference type="RefSeq" id="WP_243478682.1">
    <property type="nucleotide sequence ID" value="NZ_CP063982.1"/>
</dbReference>
<dbReference type="SMART" id="SM00086">
    <property type="entry name" value="PAC"/>
    <property type="match status" value="1"/>
</dbReference>
<dbReference type="InterPro" id="IPR035965">
    <property type="entry name" value="PAS-like_dom_sf"/>
</dbReference>
<evidence type="ECO:0000313" key="6">
    <source>
        <dbReference type="Proteomes" id="UP000831607"/>
    </source>
</evidence>
<dbReference type="NCBIfam" id="TIGR00229">
    <property type="entry name" value="sensory_box"/>
    <property type="match status" value="1"/>
</dbReference>
<name>A0ABY4AJ08_9BURK</name>
<dbReference type="SMART" id="SM00267">
    <property type="entry name" value="GGDEF"/>
    <property type="match status" value="1"/>
</dbReference>
<organism evidence="5 6">
    <name type="scientific">Orrella daihaiensis</name>
    <dbReference type="NCBI Taxonomy" id="2782176"/>
    <lineage>
        <taxon>Bacteria</taxon>
        <taxon>Pseudomonadati</taxon>
        <taxon>Pseudomonadota</taxon>
        <taxon>Betaproteobacteria</taxon>
        <taxon>Burkholderiales</taxon>
        <taxon>Alcaligenaceae</taxon>
        <taxon>Orrella</taxon>
    </lineage>
</organism>
<keyword evidence="6" id="KW-1185">Reference proteome</keyword>
<dbReference type="EMBL" id="CP063982">
    <property type="protein sequence ID" value="UOD50279.1"/>
    <property type="molecule type" value="Genomic_DNA"/>
</dbReference>
<dbReference type="InterPro" id="IPR000700">
    <property type="entry name" value="PAS-assoc_C"/>
</dbReference>
<evidence type="ECO:0000259" key="2">
    <source>
        <dbReference type="PROSITE" id="PS50112"/>
    </source>
</evidence>
<dbReference type="InterPro" id="IPR052163">
    <property type="entry name" value="DGC-Regulatory_Protein"/>
</dbReference>
<dbReference type="InterPro" id="IPR001610">
    <property type="entry name" value="PAC"/>
</dbReference>
<dbReference type="PANTHER" id="PTHR46663">
    <property type="entry name" value="DIGUANYLATE CYCLASE DGCT-RELATED"/>
    <property type="match status" value="1"/>
</dbReference>
<dbReference type="NCBIfam" id="TIGR00254">
    <property type="entry name" value="GGDEF"/>
    <property type="match status" value="1"/>
</dbReference>
<dbReference type="Pfam" id="PF13426">
    <property type="entry name" value="PAS_9"/>
    <property type="match status" value="1"/>
</dbReference>
<dbReference type="PANTHER" id="PTHR46663:SF4">
    <property type="entry name" value="DIGUANYLATE CYCLASE DGCT-RELATED"/>
    <property type="match status" value="1"/>
</dbReference>
<dbReference type="CDD" id="cd00130">
    <property type="entry name" value="PAS"/>
    <property type="match status" value="1"/>
</dbReference>
<feature type="transmembrane region" description="Helical" evidence="1">
    <location>
        <begin position="295"/>
        <end position="318"/>
    </location>
</feature>
<feature type="domain" description="PAS" evidence="2">
    <location>
        <begin position="345"/>
        <end position="371"/>
    </location>
</feature>
<sequence length="637" mass="70992">MDTNTSMRLKPQQVRRLGVAVGLALLILVWSSYFFAYQSVQNSFTKSTESALASETTLLEDHLERSLNLVTTILLTMGEMTNITMVTPDVLTPEELQRAIGNSHVIRSLSLIDSAGLVLTSSNPGNIGKTISPDSFSDDSHDITWRIGKVRFGEVLPYRDISDWSQERTSPTQQLMPAFYSVDQDGKQLIWVATINISFFENVWSRIDHNPAVEIAIFNYTGKKVMNHHAQPVSTAEVFKQLSSAISYQDIGSFYLAQDDNFLVVYRSDSQSPMIVTSIANMDTLSADTVQTREFLLLIATLGSLLIVGVLSALYRLYIRQARAAVMSDNLLAGITTHLLMTRSDLRGRIEDVNEPMLAATGYSRAELLGKDHKILNSGLEKPELFEHMWKTLAAGEIWRGTFRNKTKSGELLWLTATIIPFRNEWGDTTHYISLYSDITQAIRLSQEYEREKAARLTLESLNQKLRSEATLDPLTQVANRRGLDEFVREMNEQKDLARMSLAVLMIDIDHFKQINDTWGHGVGDVVLQTLAEKWSGAIRSSDLLVRLGGEEFALILPRTPRISAERIAEKLCAQTASQLIEIADSDQPLRVTISIGVAYAAHVADQTIDALLSQADDALYAAKSGGRNKVVTLSVD</sequence>
<gene>
    <name evidence="5" type="ORF">DHf2319_12745</name>
</gene>
<keyword evidence="1" id="KW-1133">Transmembrane helix</keyword>
<dbReference type="SUPFAM" id="SSF55073">
    <property type="entry name" value="Nucleotide cyclase"/>
    <property type="match status" value="1"/>
</dbReference>
<evidence type="ECO:0000259" key="3">
    <source>
        <dbReference type="PROSITE" id="PS50113"/>
    </source>
</evidence>
<feature type="domain" description="PAC" evidence="3">
    <location>
        <begin position="399"/>
        <end position="451"/>
    </location>
</feature>
<dbReference type="Pfam" id="PF00990">
    <property type="entry name" value="GGDEF"/>
    <property type="match status" value="1"/>
</dbReference>
<dbReference type="InterPro" id="IPR000160">
    <property type="entry name" value="GGDEF_dom"/>
</dbReference>
<dbReference type="InterPro" id="IPR000014">
    <property type="entry name" value="PAS"/>
</dbReference>
<dbReference type="PROSITE" id="PS50113">
    <property type="entry name" value="PAC"/>
    <property type="match status" value="1"/>
</dbReference>
<dbReference type="PROSITE" id="PS50112">
    <property type="entry name" value="PAS"/>
    <property type="match status" value="1"/>
</dbReference>
<evidence type="ECO:0000259" key="4">
    <source>
        <dbReference type="PROSITE" id="PS50887"/>
    </source>
</evidence>
<evidence type="ECO:0000313" key="5">
    <source>
        <dbReference type="EMBL" id="UOD50279.1"/>
    </source>
</evidence>